<dbReference type="Proteomes" id="UP000317496">
    <property type="component" value="Chromosome"/>
</dbReference>
<accession>A0A516GX24</accession>
<dbReference type="InterPro" id="IPR010376">
    <property type="entry name" value="GBBH-like_N"/>
</dbReference>
<dbReference type="Pfam" id="PF06155">
    <property type="entry name" value="GBBH-like_N"/>
    <property type="match status" value="1"/>
</dbReference>
<dbReference type="Gene3D" id="3.30.2020.30">
    <property type="match status" value="1"/>
</dbReference>
<evidence type="ECO:0000256" key="1">
    <source>
        <dbReference type="ARBA" id="ARBA00022723"/>
    </source>
</evidence>
<keyword evidence="2" id="KW-0408">Iron</keyword>
<dbReference type="RefSeq" id="WP_144067043.1">
    <property type="nucleotide sequence ID" value="NZ_CP041636.1"/>
</dbReference>
<reference evidence="4 5" key="1">
    <citation type="submission" date="2019-07" db="EMBL/GenBank/DDBJ databases">
        <title>Genome sequencing for Ferrovibrio sp. K5.</title>
        <authorList>
            <person name="Park S.-J."/>
        </authorList>
    </citation>
    <scope>NUCLEOTIDE SEQUENCE [LARGE SCALE GENOMIC DNA]</scope>
    <source>
        <strain evidence="4 5">K5</strain>
    </source>
</reference>
<dbReference type="GO" id="GO:0046872">
    <property type="term" value="F:metal ion binding"/>
    <property type="evidence" value="ECO:0007669"/>
    <property type="project" value="UniProtKB-KW"/>
</dbReference>
<keyword evidence="5" id="KW-1185">Reference proteome</keyword>
<keyword evidence="1" id="KW-0479">Metal-binding</keyword>
<dbReference type="PANTHER" id="PTHR35303:SF5">
    <property type="entry name" value="OS02G0197800 PROTEIN"/>
    <property type="match status" value="1"/>
</dbReference>
<evidence type="ECO:0000313" key="4">
    <source>
        <dbReference type="EMBL" id="QDO96062.1"/>
    </source>
</evidence>
<gene>
    <name evidence="4" type="ORF">FNB15_01665</name>
</gene>
<evidence type="ECO:0000313" key="5">
    <source>
        <dbReference type="Proteomes" id="UP000317496"/>
    </source>
</evidence>
<dbReference type="AlphaFoldDB" id="A0A516GX24"/>
<protein>
    <submittedName>
        <fullName evidence="4">DUF971 domain-containing protein</fullName>
    </submittedName>
</protein>
<name>A0A516GX24_9PROT</name>
<dbReference type="EMBL" id="CP041636">
    <property type="protein sequence ID" value="QDO96062.1"/>
    <property type="molecule type" value="Genomic_DNA"/>
</dbReference>
<proteinExistence type="predicted"/>
<feature type="domain" description="Gamma-butyrobetaine hydroxylase-like N-terminal" evidence="3">
    <location>
        <begin position="33"/>
        <end position="114"/>
    </location>
</feature>
<sequence length="143" mass="16275">MSSDSKYGVASGLNPRSLYQQAGRPACTDVRYISAEKRLDVAFEDGKQFTFTAEFLRIESPSAEVQGHGPSQKTLVPGRRHVGIIGIEPVGTYALRLKFDDLHDTGLYSWEWFYDHGHSQDDLWQDYLQRLEARGLTRDPRAR</sequence>
<dbReference type="PANTHER" id="PTHR35303">
    <property type="entry name" value="OS02G0197800 PROTEIN"/>
    <property type="match status" value="1"/>
</dbReference>
<organism evidence="4 5">
    <name type="scientific">Ferrovibrio terrae</name>
    <dbReference type="NCBI Taxonomy" id="2594003"/>
    <lineage>
        <taxon>Bacteria</taxon>
        <taxon>Pseudomonadati</taxon>
        <taxon>Pseudomonadota</taxon>
        <taxon>Alphaproteobacteria</taxon>
        <taxon>Rhodospirillales</taxon>
        <taxon>Rhodospirillaceae</taxon>
        <taxon>Ferrovibrio</taxon>
    </lineage>
</organism>
<evidence type="ECO:0000256" key="2">
    <source>
        <dbReference type="ARBA" id="ARBA00023004"/>
    </source>
</evidence>
<dbReference type="OrthoDB" id="9794178at2"/>
<dbReference type="KEGG" id="fer:FNB15_01665"/>
<dbReference type="InterPro" id="IPR038492">
    <property type="entry name" value="GBBH-like_N_sf"/>
</dbReference>
<evidence type="ECO:0000259" key="3">
    <source>
        <dbReference type="Pfam" id="PF06155"/>
    </source>
</evidence>